<reference evidence="2 3" key="1">
    <citation type="submission" date="2018-08" db="EMBL/GenBank/DDBJ databases">
        <title>Genomic Encyclopedia of Archaeal and Bacterial Type Strains, Phase II (KMG-II): from individual species to whole genera.</title>
        <authorList>
            <person name="Goeker M."/>
        </authorList>
    </citation>
    <scope>NUCLEOTIDE SEQUENCE [LARGE SCALE GENOMIC DNA]</scope>
    <source>
        <strain evidence="2 3">DSM 100880</strain>
    </source>
</reference>
<comment type="caution">
    <text evidence="2">The sequence shown here is derived from an EMBL/GenBank/DDBJ whole genome shotgun (WGS) entry which is preliminary data.</text>
</comment>
<accession>A0A3E0EQH0</accession>
<evidence type="ECO:0000313" key="3">
    <source>
        <dbReference type="Proteomes" id="UP000257136"/>
    </source>
</evidence>
<dbReference type="EMBL" id="QUNI01000003">
    <property type="protein sequence ID" value="REH00356.1"/>
    <property type="molecule type" value="Genomic_DNA"/>
</dbReference>
<proteinExistence type="predicted"/>
<gene>
    <name evidence="2" type="ORF">C8P67_103338</name>
</gene>
<evidence type="ECO:0000256" key="1">
    <source>
        <dbReference type="SAM" id="MobiDB-lite"/>
    </source>
</evidence>
<dbReference type="Proteomes" id="UP000257136">
    <property type="component" value="Unassembled WGS sequence"/>
</dbReference>
<evidence type="ECO:0000313" key="2">
    <source>
        <dbReference type="EMBL" id="REH00356.1"/>
    </source>
</evidence>
<organism evidence="2 3">
    <name type="scientific">Flavobacterium aquicola</name>
    <dbReference type="NCBI Taxonomy" id="1682742"/>
    <lineage>
        <taxon>Bacteria</taxon>
        <taxon>Pseudomonadati</taxon>
        <taxon>Bacteroidota</taxon>
        <taxon>Flavobacteriia</taxon>
        <taxon>Flavobacteriales</taxon>
        <taxon>Flavobacteriaceae</taxon>
        <taxon>Flavobacterium</taxon>
    </lineage>
</organism>
<dbReference type="AlphaFoldDB" id="A0A3E0EQH0"/>
<dbReference type="OrthoDB" id="1353650at2"/>
<protein>
    <submittedName>
        <fullName evidence="2">Uncharacterized protein</fullName>
    </submittedName>
</protein>
<dbReference type="RefSeq" id="WP_115811623.1">
    <property type="nucleotide sequence ID" value="NZ_QUNI01000003.1"/>
</dbReference>
<keyword evidence="3" id="KW-1185">Reference proteome</keyword>
<name>A0A3E0EQH0_9FLAO</name>
<sequence>MANLTYNRIHTVISETAIESIKTNLRHISSQLPYIGLTVDEKKSFRGMDVANKAFTEDCIQLLRSNGAETMPSYIKIENIISDFSLFNQLDELKSILNQVINQVDDAQRIAGKEAYDTALQVYKLYEAAAQAGVAGSQTSFEKLNQRFKKNTGRKTDNSLKNKQPK</sequence>
<feature type="region of interest" description="Disordered" evidence="1">
    <location>
        <begin position="145"/>
        <end position="166"/>
    </location>
</feature>